<evidence type="ECO:0000313" key="2">
    <source>
        <dbReference type="EMBL" id="TGN28081.1"/>
    </source>
</evidence>
<evidence type="ECO:0000259" key="1">
    <source>
        <dbReference type="Pfam" id="PF07872"/>
    </source>
</evidence>
<feature type="domain" description="DUF1659" evidence="1">
    <location>
        <begin position="17"/>
        <end position="66"/>
    </location>
</feature>
<dbReference type="AlphaFoldDB" id="A0A4Z1C718"/>
<proteinExistence type="predicted"/>
<name>A0A4Z1C718_9STAP</name>
<gene>
    <name evidence="2" type="ORF">E2558_00175</name>
</gene>
<reference evidence="2 3" key="1">
    <citation type="submission" date="2019-04" db="EMBL/GenBank/DDBJ databases">
        <title>Genomic characterization of Staphylococcus petrasii strains.</title>
        <authorList>
            <person name="Vrbovska V."/>
            <person name="Kovarovic V."/>
            <person name="Maslanova I."/>
            <person name="Indrakova A."/>
            <person name="Petras P."/>
            <person name="Sedo O."/>
            <person name="Svec P."/>
            <person name="Fisarova L."/>
            <person name="Sedlacek I."/>
            <person name="Doskar J."/>
            <person name="Pantucek R."/>
        </authorList>
    </citation>
    <scope>NUCLEOTIDE SEQUENCE [LARGE SCALE GENOMIC DNA]</scope>
    <source>
        <strain evidence="2 3">CCM 8529</strain>
    </source>
</reference>
<dbReference type="RefSeq" id="WP_126564993.1">
    <property type="nucleotide sequence ID" value="NZ_BMCY01000001.1"/>
</dbReference>
<organism evidence="2 3">
    <name type="scientific">Staphylococcus pragensis</name>
    <dbReference type="NCBI Taxonomy" id="1611836"/>
    <lineage>
        <taxon>Bacteria</taxon>
        <taxon>Bacillati</taxon>
        <taxon>Bacillota</taxon>
        <taxon>Bacilli</taxon>
        <taxon>Bacillales</taxon>
        <taxon>Staphylococcaceae</taxon>
        <taxon>Staphylococcus</taxon>
    </lineage>
</organism>
<dbReference type="Proteomes" id="UP000297459">
    <property type="component" value="Unassembled WGS sequence"/>
</dbReference>
<dbReference type="EMBL" id="SRPJ01000001">
    <property type="protein sequence ID" value="TGN28081.1"/>
    <property type="molecule type" value="Genomic_DNA"/>
</dbReference>
<evidence type="ECO:0000313" key="3">
    <source>
        <dbReference type="Proteomes" id="UP000297459"/>
    </source>
</evidence>
<sequence>MNEVSQLTVVCTHIYHDENGKAKETKRRFTNLNTSATESDIKAFTDIISNLIGEVFDKVEVVKTQVVA</sequence>
<dbReference type="InterPro" id="IPR012454">
    <property type="entry name" value="DUF1659"/>
</dbReference>
<comment type="caution">
    <text evidence="2">The sequence shown here is derived from an EMBL/GenBank/DDBJ whole genome shotgun (WGS) entry which is preliminary data.</text>
</comment>
<protein>
    <recommendedName>
        <fullName evidence="1">DUF1659 domain-containing protein</fullName>
    </recommendedName>
</protein>
<accession>A0A4Z1C718</accession>
<dbReference type="Pfam" id="PF07872">
    <property type="entry name" value="DUF1659"/>
    <property type="match status" value="1"/>
</dbReference>
<keyword evidence="3" id="KW-1185">Reference proteome</keyword>